<gene>
    <name evidence="1" type="ORF">BOTBODRAFT_239256</name>
</gene>
<reference evidence="2" key="1">
    <citation type="journal article" date="2014" name="Proc. Natl. Acad. Sci. U.S.A.">
        <title>Extensive sampling of basidiomycete genomes demonstrates inadequacy of the white-rot/brown-rot paradigm for wood decay fungi.</title>
        <authorList>
            <person name="Riley R."/>
            <person name="Salamov A.A."/>
            <person name="Brown D.W."/>
            <person name="Nagy L.G."/>
            <person name="Floudas D."/>
            <person name="Held B.W."/>
            <person name="Levasseur A."/>
            <person name="Lombard V."/>
            <person name="Morin E."/>
            <person name="Otillar R."/>
            <person name="Lindquist E.A."/>
            <person name="Sun H."/>
            <person name="LaButti K.M."/>
            <person name="Schmutz J."/>
            <person name="Jabbour D."/>
            <person name="Luo H."/>
            <person name="Baker S.E."/>
            <person name="Pisabarro A.G."/>
            <person name="Walton J.D."/>
            <person name="Blanchette R.A."/>
            <person name="Henrissat B."/>
            <person name="Martin F."/>
            <person name="Cullen D."/>
            <person name="Hibbett D.S."/>
            <person name="Grigoriev I.V."/>
        </authorList>
    </citation>
    <scope>NUCLEOTIDE SEQUENCE [LARGE SCALE GENOMIC DNA]</scope>
    <source>
        <strain evidence="2">FD-172 SS1</strain>
    </source>
</reference>
<keyword evidence="2" id="KW-1185">Reference proteome</keyword>
<accession>A0A067MMG4</accession>
<dbReference type="Proteomes" id="UP000027195">
    <property type="component" value="Unassembled WGS sequence"/>
</dbReference>
<dbReference type="HOGENOM" id="CLU_2711837_0_0_1"/>
<dbReference type="InParanoid" id="A0A067MMG4"/>
<name>A0A067MMG4_BOTB1</name>
<dbReference type="OrthoDB" id="2343366at2759"/>
<dbReference type="EMBL" id="KL198026">
    <property type="protein sequence ID" value="KDQ16739.1"/>
    <property type="molecule type" value="Genomic_DNA"/>
</dbReference>
<evidence type="ECO:0000313" key="1">
    <source>
        <dbReference type="EMBL" id="KDQ16739.1"/>
    </source>
</evidence>
<protein>
    <submittedName>
        <fullName evidence="1">Uncharacterized protein</fullName>
    </submittedName>
</protein>
<evidence type="ECO:0000313" key="2">
    <source>
        <dbReference type="Proteomes" id="UP000027195"/>
    </source>
</evidence>
<dbReference type="AlphaFoldDB" id="A0A067MMG4"/>
<sequence>MFPFNSTLIEGPEHDTTIDSHAKPSLCTLPIFHLLQPQPTAPSELTGGYISADGHMFDCANPANLRQSYHVIFVIDRYSMPISSLTP</sequence>
<proteinExistence type="predicted"/>
<dbReference type="STRING" id="930990.A0A067MMG4"/>
<organism evidence="1 2">
    <name type="scientific">Botryobasidium botryosum (strain FD-172 SS1)</name>
    <dbReference type="NCBI Taxonomy" id="930990"/>
    <lineage>
        <taxon>Eukaryota</taxon>
        <taxon>Fungi</taxon>
        <taxon>Dikarya</taxon>
        <taxon>Basidiomycota</taxon>
        <taxon>Agaricomycotina</taxon>
        <taxon>Agaricomycetes</taxon>
        <taxon>Cantharellales</taxon>
        <taxon>Botryobasidiaceae</taxon>
        <taxon>Botryobasidium</taxon>
    </lineage>
</organism>